<dbReference type="SUPFAM" id="SSF141072">
    <property type="entry name" value="CalX-like"/>
    <property type="match status" value="4"/>
</dbReference>
<evidence type="ECO:0000256" key="2">
    <source>
        <dbReference type="ARBA" id="ARBA00022525"/>
    </source>
</evidence>
<reference evidence="12 13" key="1">
    <citation type="journal article" date="2017" name="PLoS Biol.">
        <title>The sea cucumber genome provides insights into morphological evolution and visceral regeneration.</title>
        <authorList>
            <person name="Zhang X."/>
            <person name="Sun L."/>
            <person name="Yuan J."/>
            <person name="Sun Y."/>
            <person name="Gao Y."/>
            <person name="Zhang L."/>
            <person name="Li S."/>
            <person name="Dai H."/>
            <person name="Hamel J.F."/>
            <person name="Liu C."/>
            <person name="Yu Y."/>
            <person name="Liu S."/>
            <person name="Lin W."/>
            <person name="Guo K."/>
            <person name="Jin S."/>
            <person name="Xu P."/>
            <person name="Storey K.B."/>
            <person name="Huan P."/>
            <person name="Zhang T."/>
            <person name="Zhou Y."/>
            <person name="Zhang J."/>
            <person name="Lin C."/>
            <person name="Li X."/>
            <person name="Xing L."/>
            <person name="Huo D."/>
            <person name="Sun M."/>
            <person name="Wang L."/>
            <person name="Mercier A."/>
            <person name="Li F."/>
            <person name="Yang H."/>
            <person name="Xiang J."/>
        </authorList>
    </citation>
    <scope>NUCLEOTIDE SEQUENCE [LARGE SCALE GENOMIC DNA]</scope>
    <source>
        <strain evidence="12">Shaxun</strain>
        <tissue evidence="12">Muscle</tissue>
    </source>
</reference>
<dbReference type="InterPro" id="IPR038081">
    <property type="entry name" value="CalX-like_sf"/>
</dbReference>
<comment type="caution">
    <text evidence="12">The sequence shown here is derived from an EMBL/GenBank/DDBJ whole genome shotgun (WGS) entry which is preliminary data.</text>
</comment>
<dbReference type="GO" id="GO:0007154">
    <property type="term" value="P:cell communication"/>
    <property type="evidence" value="ECO:0007669"/>
    <property type="project" value="InterPro"/>
</dbReference>
<feature type="compositionally biased region" description="Low complexity" evidence="10">
    <location>
        <begin position="439"/>
        <end position="473"/>
    </location>
</feature>
<keyword evidence="8" id="KW-0325">Glycoprotein</keyword>
<dbReference type="InterPro" id="IPR018097">
    <property type="entry name" value="EGF_Ca-bd_CS"/>
</dbReference>
<keyword evidence="7 9" id="KW-1015">Disulfide bond</keyword>
<dbReference type="OrthoDB" id="4062651at2759"/>
<proteinExistence type="predicted"/>
<keyword evidence="3 9" id="KW-0245">EGF-like domain</keyword>
<dbReference type="InterPro" id="IPR000742">
    <property type="entry name" value="EGF"/>
</dbReference>
<dbReference type="Gene3D" id="2.10.25.10">
    <property type="entry name" value="Laminin"/>
    <property type="match status" value="3"/>
</dbReference>
<dbReference type="InterPro" id="IPR000152">
    <property type="entry name" value="EGF-type_Asp/Asn_hydroxyl_site"/>
</dbReference>
<dbReference type="GO" id="GO:0005576">
    <property type="term" value="C:extracellular region"/>
    <property type="evidence" value="ECO:0007669"/>
    <property type="project" value="UniProtKB-SubCell"/>
</dbReference>
<evidence type="ECO:0000256" key="1">
    <source>
        <dbReference type="ARBA" id="ARBA00004613"/>
    </source>
</evidence>
<evidence type="ECO:0000256" key="6">
    <source>
        <dbReference type="ARBA" id="ARBA00022837"/>
    </source>
</evidence>
<organism evidence="12 13">
    <name type="scientific">Stichopus japonicus</name>
    <name type="common">Sea cucumber</name>
    <dbReference type="NCBI Taxonomy" id="307972"/>
    <lineage>
        <taxon>Eukaryota</taxon>
        <taxon>Metazoa</taxon>
        <taxon>Echinodermata</taxon>
        <taxon>Eleutherozoa</taxon>
        <taxon>Echinozoa</taxon>
        <taxon>Holothuroidea</taxon>
        <taxon>Aspidochirotacea</taxon>
        <taxon>Aspidochirotida</taxon>
        <taxon>Stichopodidae</taxon>
        <taxon>Apostichopus</taxon>
    </lineage>
</organism>
<keyword evidence="13" id="KW-1185">Reference proteome</keyword>
<keyword evidence="2" id="KW-0964">Secreted</keyword>
<evidence type="ECO:0000256" key="8">
    <source>
        <dbReference type="ARBA" id="ARBA00023180"/>
    </source>
</evidence>
<gene>
    <name evidence="12" type="ORF">BSL78_05808</name>
</gene>
<keyword evidence="5" id="KW-0677">Repeat</keyword>
<dbReference type="Pfam" id="PF07645">
    <property type="entry name" value="EGF_CA"/>
    <property type="match status" value="3"/>
</dbReference>
<name>A0A2G8LAW5_STIJA</name>
<evidence type="ECO:0000256" key="5">
    <source>
        <dbReference type="ARBA" id="ARBA00022737"/>
    </source>
</evidence>
<evidence type="ECO:0000256" key="7">
    <source>
        <dbReference type="ARBA" id="ARBA00023157"/>
    </source>
</evidence>
<dbReference type="SUPFAM" id="SSF57184">
    <property type="entry name" value="Growth factor receptor domain"/>
    <property type="match status" value="3"/>
</dbReference>
<dbReference type="PROSITE" id="PS00010">
    <property type="entry name" value="ASX_HYDROXYL"/>
    <property type="match status" value="3"/>
</dbReference>
<feature type="domain" description="EGF-like" evidence="11">
    <location>
        <begin position="529"/>
        <end position="564"/>
    </location>
</feature>
<dbReference type="InterPro" id="IPR001881">
    <property type="entry name" value="EGF-like_Ca-bd_dom"/>
</dbReference>
<dbReference type="InterPro" id="IPR003644">
    <property type="entry name" value="Calx_beta"/>
</dbReference>
<dbReference type="SMART" id="SM00181">
    <property type="entry name" value="EGF"/>
    <property type="match status" value="6"/>
</dbReference>
<dbReference type="PANTHER" id="PTHR24034">
    <property type="entry name" value="EGF-LIKE DOMAIN-CONTAINING PROTEIN"/>
    <property type="match status" value="1"/>
</dbReference>
<dbReference type="AlphaFoldDB" id="A0A2G8LAW5"/>
<dbReference type="Gene3D" id="2.60.40.2030">
    <property type="match status" value="4"/>
</dbReference>
<dbReference type="Pfam" id="PF03160">
    <property type="entry name" value="Calx-beta"/>
    <property type="match status" value="4"/>
</dbReference>
<evidence type="ECO:0000256" key="9">
    <source>
        <dbReference type="PROSITE-ProRule" id="PRU00076"/>
    </source>
</evidence>
<dbReference type="PROSITE" id="PS50026">
    <property type="entry name" value="EGF_3"/>
    <property type="match status" value="2"/>
</dbReference>
<dbReference type="STRING" id="307972.A0A2G8LAW5"/>
<dbReference type="PROSITE" id="PS01186">
    <property type="entry name" value="EGF_2"/>
    <property type="match status" value="3"/>
</dbReference>
<evidence type="ECO:0000313" key="13">
    <source>
        <dbReference type="Proteomes" id="UP000230750"/>
    </source>
</evidence>
<evidence type="ECO:0000256" key="10">
    <source>
        <dbReference type="SAM" id="MobiDB-lite"/>
    </source>
</evidence>
<comment type="subcellular location">
    <subcellularLocation>
        <location evidence="1">Secreted</location>
    </subcellularLocation>
</comment>
<evidence type="ECO:0000259" key="11">
    <source>
        <dbReference type="PROSITE" id="PS50026"/>
    </source>
</evidence>
<feature type="domain" description="EGF-like" evidence="11">
    <location>
        <begin position="596"/>
        <end position="635"/>
    </location>
</feature>
<protein>
    <recommendedName>
        <fullName evidence="11">EGF-like domain-containing protein</fullName>
    </recommendedName>
</protein>
<evidence type="ECO:0000256" key="4">
    <source>
        <dbReference type="ARBA" id="ARBA00022729"/>
    </source>
</evidence>
<feature type="disulfide bond" evidence="9">
    <location>
        <begin position="538"/>
        <end position="555"/>
    </location>
</feature>
<dbReference type="EMBL" id="MRZV01000147">
    <property type="protein sequence ID" value="PIK57300.1"/>
    <property type="molecule type" value="Genomic_DNA"/>
</dbReference>
<evidence type="ECO:0000313" key="12">
    <source>
        <dbReference type="EMBL" id="PIK57300.1"/>
    </source>
</evidence>
<dbReference type="InterPro" id="IPR049883">
    <property type="entry name" value="NOTCH1_EGF-like"/>
</dbReference>
<sequence>MDTPPLRYSNARSFSYRHRLYKQFGISTSAEFDYTEGTATEPEDFNSIVTTIGFPTATTSLSFSISIVPDTIVEKDHSFTISLSNVIIPVDVDQNCISFTGSQVVTILDDDTDVALSDGTAVETSDYTTNDGTFSFDINTNDLSFEVGIVDDSNVENHQSFTVGVSMVNFPEGFDNTAATTCSLDPALHDVDESQSGTITIVCDNQVDDEGVSLTNKNKTLLFTDLCFTDGTAEDGVDYVSTDPFPFPTGTTTFSVELEIVDDTIIEGDETFDVEICDFSFEPGFSATTAFEVTGSAQCQIDDDDFADCSFTPVSQCLFEEDGFFTISIACSKATDVAGFEIGIQGFELDAESTSDYVVPSPRIEIPVETLEFTTLIEIVDDNEQEEDEEFYVMFGSTFQPERFPRMSVFSLLPPVTFTLTIKDNDVATTQSPLTTMGSTAPSEETTQATTEQTTTSKPEQPTTDQTTDQTTPADYHTQEQQDRNLPFEPQPCQLECLGQHMECMAVEGIATCNCTEGYELVNAEVCQDQNECALSPCSGGVYEMCINTDGSYFCECNAGYGEEHQWRLRRSDQIFRLTPLCSHKHYLFTKVALIHNDECLVSPCLDYQDCVNLDGGFSCVCRDGFLTSADDICVDIDECSTGVDDCHLFTNTLCKNTIGHFVCACVDGFVRNPSGACSLLEECEPDFKETCQFPEEFCYVNELRENFCGCSPGYDRLSPSSQCENRDECLDVPDVCRSVENSHCVDEIPSVDDPNRFYVCECTEGYREIVTGICMKEIQLRLGMVITEVNNERALNLWSEELTDTDSQRFQQFSEFLCSFFHESVLSSPDVNQTTCRGLGFAEDATGMYVALELTVVPTSNGEAATADKIKESLLQDANFEGEGVYIWEKSNRDSITVQTTSMDVQALEDIGCARSLCQNGGTCVFDENVYRTACSRFQSAGRNNRPIEYRTAHRCDDRCLHFRIGYDWSLLPTVEKPKQRRRSKTICCLTEVPLRLTARPLGIRDPSVVRNPLANRHLKPGSHTNDDDDYDDLRMRRLETSFVKMGSPRSNASHSTSDSDDDGSSTTSPEFTLPYAADGSVNV</sequence>
<comment type="caution">
    <text evidence="9">Lacks conserved residue(s) required for the propagation of feature annotation.</text>
</comment>
<dbReference type="InterPro" id="IPR009030">
    <property type="entry name" value="Growth_fac_rcpt_cys_sf"/>
</dbReference>
<keyword evidence="6" id="KW-0106">Calcium</keyword>
<dbReference type="PROSITE" id="PS01187">
    <property type="entry name" value="EGF_CA"/>
    <property type="match status" value="1"/>
</dbReference>
<keyword evidence="4" id="KW-0732">Signal</keyword>
<accession>A0A2G8LAW5</accession>
<dbReference type="GO" id="GO:0016020">
    <property type="term" value="C:membrane"/>
    <property type="evidence" value="ECO:0007669"/>
    <property type="project" value="InterPro"/>
</dbReference>
<dbReference type="GO" id="GO:0005509">
    <property type="term" value="F:calcium ion binding"/>
    <property type="evidence" value="ECO:0007669"/>
    <property type="project" value="InterPro"/>
</dbReference>
<dbReference type="InterPro" id="IPR050751">
    <property type="entry name" value="ECM_structural_protein"/>
</dbReference>
<evidence type="ECO:0000256" key="3">
    <source>
        <dbReference type="ARBA" id="ARBA00022536"/>
    </source>
</evidence>
<dbReference type="CDD" id="cd00054">
    <property type="entry name" value="EGF_CA"/>
    <property type="match status" value="3"/>
</dbReference>
<dbReference type="FunFam" id="2.10.25.10:FF:000014">
    <property type="entry name" value="Latent-transforming growth factor beta-binding protein 3"/>
    <property type="match status" value="1"/>
</dbReference>
<dbReference type="Proteomes" id="UP000230750">
    <property type="component" value="Unassembled WGS sequence"/>
</dbReference>
<dbReference type="PANTHER" id="PTHR24034:SF209">
    <property type="entry name" value="EGF-LIKE DOMAIN-CONTAINING PROTEIN"/>
    <property type="match status" value="1"/>
</dbReference>
<feature type="region of interest" description="Disordered" evidence="10">
    <location>
        <begin position="1014"/>
        <end position="1085"/>
    </location>
</feature>
<feature type="region of interest" description="Disordered" evidence="10">
    <location>
        <begin position="430"/>
        <end position="484"/>
    </location>
</feature>
<dbReference type="SMART" id="SM00179">
    <property type="entry name" value="EGF_CA"/>
    <property type="match status" value="4"/>
</dbReference>